<dbReference type="PANTHER" id="PTHR30483:SF6">
    <property type="entry name" value="PERIPLASMIC BINDING PROTEIN OF ABC TRANSPORTER FOR NATURAL AMINO ACIDS"/>
    <property type="match status" value="1"/>
</dbReference>
<evidence type="ECO:0000313" key="6">
    <source>
        <dbReference type="Proteomes" id="UP000542125"/>
    </source>
</evidence>
<keyword evidence="6" id="KW-1185">Reference proteome</keyword>
<dbReference type="Pfam" id="PF13458">
    <property type="entry name" value="Peripla_BP_6"/>
    <property type="match status" value="1"/>
</dbReference>
<feature type="signal peptide" evidence="3">
    <location>
        <begin position="1"/>
        <end position="25"/>
    </location>
</feature>
<organism evidence="5 6">
    <name type="scientific">Pigmentiphaga litoralis</name>
    <dbReference type="NCBI Taxonomy" id="516702"/>
    <lineage>
        <taxon>Bacteria</taxon>
        <taxon>Pseudomonadati</taxon>
        <taxon>Pseudomonadota</taxon>
        <taxon>Betaproteobacteria</taxon>
        <taxon>Burkholderiales</taxon>
        <taxon>Alcaligenaceae</taxon>
        <taxon>Pigmentiphaga</taxon>
    </lineage>
</organism>
<dbReference type="InterPro" id="IPR028082">
    <property type="entry name" value="Peripla_BP_I"/>
</dbReference>
<dbReference type="RefSeq" id="WP_257021979.1">
    <property type="nucleotide sequence ID" value="NZ_JACBYR010000001.1"/>
</dbReference>
<sequence>MTGTWNKAKGAIAVAVAAMGCAATAAGAQGAAPAAAAGAAPIRIGFIGELSGSTAGVGQDQLDGFKLLVERNGRKLGGYPIQLIKEDSQMKPEVANQVARRLIEREKVSIITGVSFSNVMMAVHKTITDKEVFLIGSNAGPSQIAGAQCSPYQFITSWQGDQAAEAIGKYAQEKGYKRVVTMAPNYQAGKDTVAGFKRFYTTPVVDEVYTSLSQLDFAAELSQIAAAKPDAVFAFFPGGLGIAFAKQYAQAGLMKTLPLLSVFTVDALSLPAIGDAAVGMVSGSFWAPDFDNAASKNFVQAFEAKYKRIPSNYAAQSYDAAQLLDSAIAKVNGKVDDKKAFAAALKAADFKSVRGNFRFGTNHFPVQSMHVVQVAKDAQGRNSLKTLATPLKDYQDAYQGLCKMKS</sequence>
<dbReference type="AlphaFoldDB" id="A0A7Y9IWF5"/>
<keyword evidence="2 3" id="KW-0732">Signal</keyword>
<evidence type="ECO:0000256" key="2">
    <source>
        <dbReference type="ARBA" id="ARBA00022729"/>
    </source>
</evidence>
<accession>A0A7Y9IWF5</accession>
<proteinExistence type="inferred from homology"/>
<dbReference type="Gene3D" id="3.40.50.2300">
    <property type="match status" value="2"/>
</dbReference>
<comment type="caution">
    <text evidence="5">The sequence shown here is derived from an EMBL/GenBank/DDBJ whole genome shotgun (WGS) entry which is preliminary data.</text>
</comment>
<dbReference type="Proteomes" id="UP000542125">
    <property type="component" value="Unassembled WGS sequence"/>
</dbReference>
<dbReference type="PROSITE" id="PS51257">
    <property type="entry name" value="PROKAR_LIPOPROTEIN"/>
    <property type="match status" value="1"/>
</dbReference>
<name>A0A7Y9IWF5_9BURK</name>
<feature type="domain" description="Leucine-binding protein" evidence="4">
    <location>
        <begin position="41"/>
        <end position="377"/>
    </location>
</feature>
<evidence type="ECO:0000256" key="1">
    <source>
        <dbReference type="ARBA" id="ARBA00010062"/>
    </source>
</evidence>
<evidence type="ECO:0000313" key="5">
    <source>
        <dbReference type="EMBL" id="NYE84055.1"/>
    </source>
</evidence>
<protein>
    <submittedName>
        <fullName evidence="5">Branched-chain amino acid transport system substrate-binding protein</fullName>
    </submittedName>
</protein>
<evidence type="ECO:0000256" key="3">
    <source>
        <dbReference type="SAM" id="SignalP"/>
    </source>
</evidence>
<reference evidence="5 6" key="1">
    <citation type="submission" date="2020-07" db="EMBL/GenBank/DDBJ databases">
        <title>Genomic Encyclopedia of Type Strains, Phase IV (KMG-V): Genome sequencing to study the core and pangenomes of soil and plant-associated prokaryotes.</title>
        <authorList>
            <person name="Whitman W."/>
        </authorList>
    </citation>
    <scope>NUCLEOTIDE SEQUENCE [LARGE SCALE GENOMIC DNA]</scope>
    <source>
        <strain evidence="5 6">SAS40</strain>
    </source>
</reference>
<comment type="similarity">
    <text evidence="1">Belongs to the leucine-binding protein family.</text>
</comment>
<dbReference type="EMBL" id="JACBYR010000001">
    <property type="protein sequence ID" value="NYE84055.1"/>
    <property type="molecule type" value="Genomic_DNA"/>
</dbReference>
<feature type="chain" id="PRO_5030597101" evidence="3">
    <location>
        <begin position="26"/>
        <end position="406"/>
    </location>
</feature>
<gene>
    <name evidence="5" type="ORF">FHW18_003326</name>
</gene>
<dbReference type="InterPro" id="IPR028081">
    <property type="entry name" value="Leu-bd"/>
</dbReference>
<dbReference type="PANTHER" id="PTHR30483">
    <property type="entry name" value="LEUCINE-SPECIFIC-BINDING PROTEIN"/>
    <property type="match status" value="1"/>
</dbReference>
<dbReference type="SUPFAM" id="SSF53822">
    <property type="entry name" value="Periplasmic binding protein-like I"/>
    <property type="match status" value="1"/>
</dbReference>
<evidence type="ECO:0000259" key="4">
    <source>
        <dbReference type="Pfam" id="PF13458"/>
    </source>
</evidence>
<dbReference type="CDD" id="cd06359">
    <property type="entry name" value="PBP1_Nba-like"/>
    <property type="match status" value="1"/>
</dbReference>
<dbReference type="InterPro" id="IPR051010">
    <property type="entry name" value="BCAA_transport"/>
</dbReference>